<dbReference type="PANTHER" id="PTHR45011:SF1">
    <property type="entry name" value="DAP3-BINDING CELL DEATH ENHANCER 1"/>
    <property type="match status" value="1"/>
</dbReference>
<reference evidence="1" key="2">
    <citation type="submission" date="2018-07" db="EMBL/GenBank/DDBJ databases">
        <authorList>
            <consortium name="NCBI Pathogen Detection Project"/>
        </authorList>
    </citation>
    <scope>NUCLEOTIDE SEQUENCE</scope>
    <source>
        <strain evidence="1">15-6158</strain>
    </source>
</reference>
<dbReference type="InterPro" id="IPR006597">
    <property type="entry name" value="Sel1-like"/>
</dbReference>
<gene>
    <name evidence="1" type="ORF">G4I19_004493</name>
</gene>
<dbReference type="SUPFAM" id="SSF81901">
    <property type="entry name" value="HCP-like"/>
    <property type="match status" value="1"/>
</dbReference>
<dbReference type="PANTHER" id="PTHR45011">
    <property type="entry name" value="DAP3-BINDING CELL DEATH ENHANCER 1"/>
    <property type="match status" value="1"/>
</dbReference>
<proteinExistence type="predicted"/>
<dbReference type="Gene3D" id="1.25.40.10">
    <property type="entry name" value="Tetratricopeptide repeat domain"/>
    <property type="match status" value="1"/>
</dbReference>
<dbReference type="SMART" id="SM00671">
    <property type="entry name" value="SEL1"/>
    <property type="match status" value="1"/>
</dbReference>
<sequence length="71" mass="7850">QAAKQGYAPAQFNLGLFYENGWGGSRDLQLAKEFYRKAANQGFTNAQINLGILFMDGKGGGLIMFKPENYL</sequence>
<dbReference type="Pfam" id="PF08238">
    <property type="entry name" value="Sel1"/>
    <property type="match status" value="2"/>
</dbReference>
<protein>
    <submittedName>
        <fullName evidence="1">Sel1 repeat family protein</fullName>
    </submittedName>
</protein>
<reference evidence="1" key="1">
    <citation type="journal article" date="2018" name="Genome Biol.">
        <title>SKESA: strategic k-mer extension for scrupulous assemblies.</title>
        <authorList>
            <person name="Souvorov A."/>
            <person name="Agarwala R."/>
            <person name="Lipman D.J."/>
        </authorList>
    </citation>
    <scope>NUCLEOTIDE SEQUENCE</scope>
    <source>
        <strain evidence="1">15-6158</strain>
    </source>
</reference>
<accession>A0A733Q6Y8</accession>
<evidence type="ECO:0000313" key="1">
    <source>
        <dbReference type="EMBL" id="HAE5831469.1"/>
    </source>
</evidence>
<comment type="caution">
    <text evidence="1">The sequence shown here is derived from an EMBL/GenBank/DDBJ whole genome shotgun (WGS) entry which is preliminary data.</text>
</comment>
<dbReference type="EMBL" id="DAASJX010000186">
    <property type="protein sequence ID" value="HAE5831469.1"/>
    <property type="molecule type" value="Genomic_DNA"/>
</dbReference>
<dbReference type="InterPro" id="IPR011990">
    <property type="entry name" value="TPR-like_helical_dom_sf"/>
</dbReference>
<dbReference type="AlphaFoldDB" id="A0A733Q6Y8"/>
<name>A0A733Q6Y8_SALER</name>
<dbReference type="InterPro" id="IPR052748">
    <property type="entry name" value="ISR_Activator"/>
</dbReference>
<feature type="non-terminal residue" evidence="1">
    <location>
        <position position="1"/>
    </location>
</feature>
<organism evidence="1">
    <name type="scientific">Salmonella enterica</name>
    <name type="common">Salmonella choleraesuis</name>
    <dbReference type="NCBI Taxonomy" id="28901"/>
    <lineage>
        <taxon>Bacteria</taxon>
        <taxon>Pseudomonadati</taxon>
        <taxon>Pseudomonadota</taxon>
        <taxon>Gammaproteobacteria</taxon>
        <taxon>Enterobacterales</taxon>
        <taxon>Enterobacteriaceae</taxon>
        <taxon>Salmonella</taxon>
    </lineage>
</organism>